<dbReference type="GO" id="GO:0030288">
    <property type="term" value="C:outer membrane-bounded periplasmic space"/>
    <property type="evidence" value="ECO:0007669"/>
    <property type="project" value="TreeGrafter"/>
</dbReference>
<accession>A0A0F0M091</accession>
<keyword evidence="12" id="KW-1185">Reference proteome</keyword>
<dbReference type="SUPFAM" id="SSF56601">
    <property type="entry name" value="beta-lactamase/transpeptidase-like"/>
    <property type="match status" value="1"/>
</dbReference>
<dbReference type="Pfam" id="PF00905">
    <property type="entry name" value="Transpeptidase"/>
    <property type="match status" value="1"/>
</dbReference>
<dbReference type="Proteomes" id="UP000033451">
    <property type="component" value="Unassembled WGS sequence"/>
</dbReference>
<keyword evidence="5" id="KW-0378">Hydrolase</keyword>
<keyword evidence="4" id="KW-0808">Transferase</keyword>
<dbReference type="InterPro" id="IPR023346">
    <property type="entry name" value="Lysozyme-like_dom_sf"/>
</dbReference>
<evidence type="ECO:0000259" key="10">
    <source>
        <dbReference type="PROSITE" id="PS51178"/>
    </source>
</evidence>
<dbReference type="SUPFAM" id="SSF53955">
    <property type="entry name" value="Lysozyme-like"/>
    <property type="match status" value="1"/>
</dbReference>
<proteinExistence type="predicted"/>
<evidence type="ECO:0000256" key="2">
    <source>
        <dbReference type="ARBA" id="ARBA00022670"/>
    </source>
</evidence>
<dbReference type="InterPro" id="IPR005543">
    <property type="entry name" value="PASTA_dom"/>
</dbReference>
<gene>
    <name evidence="11" type="primary">pbpG</name>
    <name evidence="11" type="ORF">RR49_00445</name>
</gene>
<evidence type="ECO:0000256" key="5">
    <source>
        <dbReference type="ARBA" id="ARBA00022801"/>
    </source>
</evidence>
<dbReference type="EMBL" id="JYIY01000054">
    <property type="protein sequence ID" value="KJL40054.1"/>
    <property type="molecule type" value="Genomic_DNA"/>
</dbReference>
<keyword evidence="3" id="KW-0328">Glycosyltransferase</keyword>
<feature type="domain" description="PASTA" evidence="10">
    <location>
        <begin position="709"/>
        <end position="775"/>
    </location>
</feature>
<dbReference type="InterPro" id="IPR050396">
    <property type="entry name" value="Glycosyltr_51/Transpeptidase"/>
</dbReference>
<dbReference type="Gene3D" id="1.10.3810.10">
    <property type="entry name" value="Biosynthetic peptidoglycan transglycosylase-like"/>
    <property type="match status" value="1"/>
</dbReference>
<dbReference type="PANTHER" id="PTHR32282:SF33">
    <property type="entry name" value="PEPTIDOGLYCAN GLYCOSYLTRANSFERASE"/>
    <property type="match status" value="1"/>
</dbReference>
<dbReference type="PATRIC" id="fig|400772.4.peg.474"/>
<evidence type="ECO:0000256" key="3">
    <source>
        <dbReference type="ARBA" id="ARBA00022676"/>
    </source>
</evidence>
<dbReference type="RefSeq" id="WP_045246334.1">
    <property type="nucleotide sequence ID" value="NZ_JBOFAV010000009.1"/>
</dbReference>
<comment type="catalytic activity">
    <reaction evidence="7">
        <text>Preferential cleavage: (Ac)2-L-Lys-D-Ala-|-D-Ala. Also transpeptidation of peptidyl-alanyl moieties that are N-acyl substituents of D-alanine.</text>
        <dbReference type="EC" id="3.4.16.4"/>
    </reaction>
</comment>
<dbReference type="GO" id="GO:0008955">
    <property type="term" value="F:peptidoglycan glycosyltransferase activity"/>
    <property type="evidence" value="ECO:0007669"/>
    <property type="project" value="UniProtKB-EC"/>
</dbReference>
<dbReference type="Pfam" id="PF03793">
    <property type="entry name" value="PASTA"/>
    <property type="match status" value="1"/>
</dbReference>
<dbReference type="CDD" id="cd06577">
    <property type="entry name" value="PASTA_pknB"/>
    <property type="match status" value="2"/>
</dbReference>
<comment type="caution">
    <text evidence="11">The sequence shown here is derived from an EMBL/GenBank/DDBJ whole genome shotgun (WGS) entry which is preliminary data.</text>
</comment>
<dbReference type="AlphaFoldDB" id="A0A0F0M091"/>
<evidence type="ECO:0000256" key="9">
    <source>
        <dbReference type="SAM" id="MobiDB-lite"/>
    </source>
</evidence>
<dbReference type="InterPro" id="IPR001264">
    <property type="entry name" value="Glyco_trans_51"/>
</dbReference>
<dbReference type="Pfam" id="PF00912">
    <property type="entry name" value="Transgly"/>
    <property type="match status" value="1"/>
</dbReference>
<keyword evidence="2" id="KW-0645">Protease</keyword>
<dbReference type="GO" id="GO:0009252">
    <property type="term" value="P:peptidoglycan biosynthetic process"/>
    <property type="evidence" value="ECO:0007669"/>
    <property type="project" value="TreeGrafter"/>
</dbReference>
<dbReference type="Gene3D" id="3.40.710.10">
    <property type="entry name" value="DD-peptidase/beta-lactamase superfamily"/>
    <property type="match status" value="1"/>
</dbReference>
<comment type="catalytic activity">
    <reaction evidence="8">
        <text>[GlcNAc-(1-&gt;4)-Mur2Ac(oyl-L-Ala-gamma-D-Glu-L-Lys-D-Ala-D-Ala)](n)-di-trans,octa-cis-undecaprenyl diphosphate + beta-D-GlcNAc-(1-&gt;4)-Mur2Ac(oyl-L-Ala-gamma-D-Glu-L-Lys-D-Ala-D-Ala)-di-trans,octa-cis-undecaprenyl diphosphate = [GlcNAc-(1-&gt;4)-Mur2Ac(oyl-L-Ala-gamma-D-Glu-L-Lys-D-Ala-D-Ala)](n+1)-di-trans,octa-cis-undecaprenyl diphosphate + di-trans,octa-cis-undecaprenyl diphosphate + H(+)</text>
        <dbReference type="Rhea" id="RHEA:23708"/>
        <dbReference type="Rhea" id="RHEA-COMP:9602"/>
        <dbReference type="Rhea" id="RHEA-COMP:9603"/>
        <dbReference type="ChEBI" id="CHEBI:15378"/>
        <dbReference type="ChEBI" id="CHEBI:58405"/>
        <dbReference type="ChEBI" id="CHEBI:60033"/>
        <dbReference type="ChEBI" id="CHEBI:78435"/>
        <dbReference type="EC" id="2.4.99.28"/>
    </reaction>
</comment>
<reference evidence="11 12" key="1">
    <citation type="submission" date="2015-02" db="EMBL/GenBank/DDBJ databases">
        <title>Draft genome sequences of ten Microbacterium spp. with emphasis on heavy metal contaminated environments.</title>
        <authorList>
            <person name="Corretto E."/>
        </authorList>
    </citation>
    <scope>NUCLEOTIDE SEQUENCE [LARGE SCALE GENOMIC DNA]</scope>
    <source>
        <strain evidence="11 12">DSM 18659</strain>
    </source>
</reference>
<evidence type="ECO:0000313" key="12">
    <source>
        <dbReference type="Proteomes" id="UP000033451"/>
    </source>
</evidence>
<evidence type="ECO:0000256" key="1">
    <source>
        <dbReference type="ARBA" id="ARBA00022645"/>
    </source>
</evidence>
<evidence type="ECO:0000256" key="8">
    <source>
        <dbReference type="ARBA" id="ARBA00049902"/>
    </source>
</evidence>
<dbReference type="PROSITE" id="PS51178">
    <property type="entry name" value="PASTA"/>
    <property type="match status" value="2"/>
</dbReference>
<name>A0A0F0M091_9MICO</name>
<dbReference type="InterPro" id="IPR036950">
    <property type="entry name" value="PBP_transglycosylase"/>
</dbReference>
<dbReference type="InterPro" id="IPR012338">
    <property type="entry name" value="Beta-lactam/transpept-like"/>
</dbReference>
<dbReference type="GO" id="GO:0009002">
    <property type="term" value="F:serine-type D-Ala-D-Ala carboxypeptidase activity"/>
    <property type="evidence" value="ECO:0007669"/>
    <property type="project" value="UniProtKB-EC"/>
</dbReference>
<evidence type="ECO:0000256" key="6">
    <source>
        <dbReference type="ARBA" id="ARBA00023268"/>
    </source>
</evidence>
<dbReference type="GO" id="GO:0008658">
    <property type="term" value="F:penicillin binding"/>
    <property type="evidence" value="ECO:0007669"/>
    <property type="project" value="InterPro"/>
</dbReference>
<feature type="compositionally biased region" description="Gly residues" evidence="9">
    <location>
        <begin position="846"/>
        <end position="866"/>
    </location>
</feature>
<dbReference type="SMART" id="SM00740">
    <property type="entry name" value="PASTA"/>
    <property type="match status" value="2"/>
</dbReference>
<feature type="region of interest" description="Disordered" evidence="9">
    <location>
        <begin position="817"/>
        <end position="866"/>
    </location>
</feature>
<evidence type="ECO:0000313" key="11">
    <source>
        <dbReference type="EMBL" id="KJL40054.1"/>
    </source>
</evidence>
<sequence>MPASKTTGGGLLAGLAGLIGLSAVAGVLIAATVTPAIAVTSAAASGAINMFEDLPSNLDIQTLMQPTVFYAKDPSTGQYTEMTSYYTQNRTPVTYDEVAPVMYQAILSSEDPRYYEHGGIDLIGTTRALLSNIQGNNVQGGSSISQQYVKNVLVQNCYSTATNDADVQKCYNDATNSSGASGIQRKLQEMRYAIALEQKYSKNDILVGYLNISNFGGQTYGIEAAAERYFGVHAKDLNLEQAATLAGMVQNPNTYRIDQPASTTNGDANHYALTKQRQTYVLDRMLIDGKISQADHDKAVSDPITPTITTPKTGCAASSAPYFCKYVQDVVSNDPAFGSTPEERAAKLQKGGLKIYTTIDMNLQNSAQGSMSKYVPATMAGIDLGSTSVTIEPSTGRVLSITQNTNYSEADSAGSTPGTSSLVYAGNSTYGKSGGFPAGSTFKIFTLVSWLEAGNSVNQVIDGRNRVFKNIPTCNGTWTNANNDMIGNFEGQGMIGTPMQFTAASINSGFLAMASKIGLCPIAQTVAKMGVTFGNGKPIPMDYGTEVIGVDNVSPMAMAEAFATVANNGIYCSPTVIDKVTDASGTELAKPASNCSQVIDPNVAATAAYALQGVMRGGTGTGGNPYDGTPLLGKTGTNEQTHTWLIESSTKATTAVWVGNASGFSNLFHLSTGGRQLSNLRYILAKEIQGAADKIYGGDAFPAPDPNLTKQVMSTLPNVVGLTVDQATQQLQTAGFNVQTGAPVDSTVAAGLVAQQDPAAGQVAGGTTVTLSPSTGNAPAVPIPGVSGQTPTQAQQTLSSAGFTNVSFANQAVCSTPNAKASGTSPGAGQSARPSDPIAITCTPASGGGSGGGGTGGGGSGGTGSG</sequence>
<keyword evidence="1" id="KW-0121">Carboxypeptidase</keyword>
<evidence type="ECO:0000256" key="7">
    <source>
        <dbReference type="ARBA" id="ARBA00034000"/>
    </source>
</evidence>
<dbReference type="GO" id="GO:0006508">
    <property type="term" value="P:proteolysis"/>
    <property type="evidence" value="ECO:0007669"/>
    <property type="project" value="UniProtKB-KW"/>
</dbReference>
<protein>
    <submittedName>
        <fullName evidence="11">Penicillin-binding protein 2D</fullName>
    </submittedName>
</protein>
<feature type="domain" description="PASTA" evidence="10">
    <location>
        <begin position="777"/>
        <end position="844"/>
    </location>
</feature>
<dbReference type="OrthoDB" id="9766909at2"/>
<dbReference type="PANTHER" id="PTHR32282">
    <property type="entry name" value="BINDING PROTEIN TRANSPEPTIDASE, PUTATIVE-RELATED"/>
    <property type="match status" value="1"/>
</dbReference>
<keyword evidence="6" id="KW-0511">Multifunctional enzyme</keyword>
<evidence type="ECO:0000256" key="4">
    <source>
        <dbReference type="ARBA" id="ARBA00022679"/>
    </source>
</evidence>
<feature type="compositionally biased region" description="Polar residues" evidence="9">
    <location>
        <begin position="817"/>
        <end position="828"/>
    </location>
</feature>
<dbReference type="Gene3D" id="3.30.10.20">
    <property type="match status" value="2"/>
</dbReference>
<dbReference type="InterPro" id="IPR001460">
    <property type="entry name" value="PCN-bd_Tpept"/>
</dbReference>
<organism evidence="11 12">
    <name type="scientific">Microbacterium ginsengisoli</name>
    <dbReference type="NCBI Taxonomy" id="400772"/>
    <lineage>
        <taxon>Bacteria</taxon>
        <taxon>Bacillati</taxon>
        <taxon>Actinomycetota</taxon>
        <taxon>Actinomycetes</taxon>
        <taxon>Micrococcales</taxon>
        <taxon>Microbacteriaceae</taxon>
        <taxon>Microbacterium</taxon>
    </lineage>
</organism>
<dbReference type="STRING" id="400772.RR49_00445"/>